<sequence length="50" mass="5865">MSLSDVGETWWRVCSKIKTVIKEEVDVGEASKRGEVWIESLRKRAEREKE</sequence>
<dbReference type="AlphaFoldDB" id="E6YJ31"/>
<dbReference type="KEGG" id="bcd:BARCL_1197"/>
<dbReference type="EMBL" id="FN645454">
    <property type="protein sequence ID" value="CBI76869.1"/>
    <property type="molecule type" value="Genomic_DNA"/>
</dbReference>
<dbReference type="RefSeq" id="WP_013545492.1">
    <property type="nucleotide sequence ID" value="NC_014932.1"/>
</dbReference>
<dbReference type="Proteomes" id="UP000009101">
    <property type="component" value="Chromosome"/>
</dbReference>
<reference evidence="1 2" key="2">
    <citation type="journal article" date="2011" name="PLoS Genet.">
        <title>Parallel evolution of a type IV secretion system in radiating lineages of the host-restricted bacterial pathogen Bartonella.</title>
        <authorList>
            <person name="Engel P."/>
            <person name="Salzburger W."/>
            <person name="Liesch M."/>
            <person name="Chang C.C."/>
            <person name="Maruyama S."/>
            <person name="Lanz C."/>
            <person name="Calteau A."/>
            <person name="Lajus A."/>
            <person name="Medigue C."/>
            <person name="Schuster S.C."/>
            <person name="Dehio C."/>
        </authorList>
    </citation>
    <scope>NUCLEOTIDE SEQUENCE [LARGE SCALE GENOMIC DNA]</scope>
    <source>
        <strain evidence="2">CIP 104772 / 73</strain>
    </source>
</reference>
<accession>E6YJ31</accession>
<proteinExistence type="predicted"/>
<reference evidence="2" key="1">
    <citation type="submission" date="2009-11" db="EMBL/GenBank/DDBJ databases">
        <title>Genome sequencing of Bartonella species and comparative genomics.</title>
        <authorList>
            <person name="Engel P."/>
            <person name="Salzburger W."/>
            <person name="Marius L."/>
            <person name="Chao-Chin C."/>
            <person name="Soichi M."/>
            <person name="Christa L."/>
            <person name="Alexandra C."/>
            <person name="Aurelie L."/>
            <person name="Claudine M."/>
            <person name="Stephan S.C."/>
            <person name="Christoph D."/>
        </authorList>
    </citation>
    <scope>NUCLEOTIDE SEQUENCE [LARGE SCALE GENOMIC DNA]</scope>
    <source>
        <strain evidence="2">CIP 104772 / 73</strain>
    </source>
</reference>
<protein>
    <submittedName>
        <fullName evidence="1">Uncharacterized protein</fullName>
    </submittedName>
</protein>
<dbReference type="HOGENOM" id="CLU_3114950_0_0_5"/>
<keyword evidence="2" id="KW-1185">Reference proteome</keyword>
<name>E6YJ31_BARC7</name>
<evidence type="ECO:0000313" key="1">
    <source>
        <dbReference type="EMBL" id="CBI76869.1"/>
    </source>
</evidence>
<organism evidence="1 2">
    <name type="scientific">Bartonella clarridgeiae (strain CCUG 45776 / CIP 104772 / 73)</name>
    <dbReference type="NCBI Taxonomy" id="696125"/>
    <lineage>
        <taxon>Bacteria</taxon>
        <taxon>Pseudomonadati</taxon>
        <taxon>Pseudomonadota</taxon>
        <taxon>Alphaproteobacteria</taxon>
        <taxon>Hyphomicrobiales</taxon>
        <taxon>Bartonellaceae</taxon>
        <taxon>Bartonella</taxon>
    </lineage>
</organism>
<gene>
    <name evidence="1" type="ordered locus">BARCL_1197</name>
</gene>
<evidence type="ECO:0000313" key="2">
    <source>
        <dbReference type="Proteomes" id="UP000009101"/>
    </source>
</evidence>